<evidence type="ECO:0008006" key="4">
    <source>
        <dbReference type="Google" id="ProtNLM"/>
    </source>
</evidence>
<dbReference type="PANTHER" id="PTHR37723:SF1">
    <property type="entry name" value="PROTEIN FAR-RED-ELONGATED HYPOCOTYL 1-LIKE"/>
    <property type="match status" value="1"/>
</dbReference>
<keyword evidence="3" id="KW-1185">Reference proteome</keyword>
<accession>A0ABU6T910</accession>
<proteinExistence type="predicted"/>
<feature type="region of interest" description="Disordered" evidence="1">
    <location>
        <begin position="127"/>
        <end position="147"/>
    </location>
</feature>
<comment type="caution">
    <text evidence="2">The sequence shown here is derived from an EMBL/GenBank/DDBJ whole genome shotgun (WGS) entry which is preliminary data.</text>
</comment>
<evidence type="ECO:0000256" key="1">
    <source>
        <dbReference type="SAM" id="MobiDB-lite"/>
    </source>
</evidence>
<name>A0ABU6T910_9FABA</name>
<sequence length="264" mass="30013">MLASTLLSCEELAWHRWMNDTHTLTCTESIEMEVCYATGVAGVLLELIEMEADIHNPSHVNSYLVDGMHDTSIVEWSKKRKSKNDIFDLHRPKHKCWVNNTLAEEESRMFHEDPLLGSMQIHLFEGGTESTDPTSLDDHSDLESAKDSNSLMEDYNTCMSRNEGSRVEAESANFYADLYALKNVEEHSLLGLGSQKTDQMYSEISDGIVEKSVDKEFVDNLYSEGEDPFILSSGIWSVEQEAQSSTRPPTIDQEFEQYFSMLML</sequence>
<protein>
    <recommendedName>
        <fullName evidence="4">Far-red elongated hypocotyl 1</fullName>
    </recommendedName>
</protein>
<evidence type="ECO:0000313" key="3">
    <source>
        <dbReference type="Proteomes" id="UP001341840"/>
    </source>
</evidence>
<evidence type="ECO:0000313" key="2">
    <source>
        <dbReference type="EMBL" id="MED6145187.1"/>
    </source>
</evidence>
<feature type="compositionally biased region" description="Basic and acidic residues" evidence="1">
    <location>
        <begin position="136"/>
        <end position="146"/>
    </location>
</feature>
<gene>
    <name evidence="2" type="ORF">PIB30_022646</name>
</gene>
<reference evidence="2 3" key="1">
    <citation type="journal article" date="2023" name="Plants (Basel)">
        <title>Bridging the Gap: Combining Genomics and Transcriptomics Approaches to Understand Stylosanthes scabra, an Orphan Legume from the Brazilian Caatinga.</title>
        <authorList>
            <person name="Ferreira-Neto J.R.C."/>
            <person name="da Silva M.D."/>
            <person name="Binneck E."/>
            <person name="de Melo N.F."/>
            <person name="da Silva R.H."/>
            <person name="de Melo A.L.T.M."/>
            <person name="Pandolfi V."/>
            <person name="Bustamante F.O."/>
            <person name="Brasileiro-Vidal A.C."/>
            <person name="Benko-Iseppon A.M."/>
        </authorList>
    </citation>
    <scope>NUCLEOTIDE SEQUENCE [LARGE SCALE GENOMIC DNA]</scope>
    <source>
        <tissue evidence="2">Leaves</tissue>
    </source>
</reference>
<dbReference type="PANTHER" id="PTHR37723">
    <property type="entry name" value="PROTEIN FAR-RED ELONGATED HYPOCOTYL 1"/>
    <property type="match status" value="1"/>
</dbReference>
<dbReference type="InterPro" id="IPR037766">
    <property type="entry name" value="FHY1"/>
</dbReference>
<dbReference type="EMBL" id="JASCZI010090698">
    <property type="protein sequence ID" value="MED6145187.1"/>
    <property type="molecule type" value="Genomic_DNA"/>
</dbReference>
<dbReference type="Proteomes" id="UP001341840">
    <property type="component" value="Unassembled WGS sequence"/>
</dbReference>
<organism evidence="2 3">
    <name type="scientific">Stylosanthes scabra</name>
    <dbReference type="NCBI Taxonomy" id="79078"/>
    <lineage>
        <taxon>Eukaryota</taxon>
        <taxon>Viridiplantae</taxon>
        <taxon>Streptophyta</taxon>
        <taxon>Embryophyta</taxon>
        <taxon>Tracheophyta</taxon>
        <taxon>Spermatophyta</taxon>
        <taxon>Magnoliopsida</taxon>
        <taxon>eudicotyledons</taxon>
        <taxon>Gunneridae</taxon>
        <taxon>Pentapetalae</taxon>
        <taxon>rosids</taxon>
        <taxon>fabids</taxon>
        <taxon>Fabales</taxon>
        <taxon>Fabaceae</taxon>
        <taxon>Papilionoideae</taxon>
        <taxon>50 kb inversion clade</taxon>
        <taxon>dalbergioids sensu lato</taxon>
        <taxon>Dalbergieae</taxon>
        <taxon>Pterocarpus clade</taxon>
        <taxon>Stylosanthes</taxon>
    </lineage>
</organism>